<dbReference type="Pfam" id="PF19807">
    <property type="entry name" value="DUF6290"/>
    <property type="match status" value="1"/>
</dbReference>
<dbReference type="AlphaFoldDB" id="A0A644WJS7"/>
<proteinExistence type="predicted"/>
<evidence type="ECO:0000313" key="1">
    <source>
        <dbReference type="EMBL" id="MPM03837.1"/>
    </source>
</evidence>
<accession>A0A644WJS7</accession>
<protein>
    <submittedName>
        <fullName evidence="1">Uncharacterized protein</fullName>
    </submittedName>
</protein>
<reference evidence="1" key="1">
    <citation type="submission" date="2019-08" db="EMBL/GenBank/DDBJ databases">
        <authorList>
            <person name="Kucharzyk K."/>
            <person name="Murdoch R.W."/>
            <person name="Higgins S."/>
            <person name="Loffler F."/>
        </authorList>
    </citation>
    <scope>NUCLEOTIDE SEQUENCE</scope>
</reference>
<comment type="caution">
    <text evidence="1">The sequence shown here is derived from an EMBL/GenBank/DDBJ whole genome shotgun (WGS) entry which is preliminary data.</text>
</comment>
<organism evidence="1">
    <name type="scientific">bioreactor metagenome</name>
    <dbReference type="NCBI Taxonomy" id="1076179"/>
    <lineage>
        <taxon>unclassified sequences</taxon>
        <taxon>metagenomes</taxon>
        <taxon>ecological metagenomes</taxon>
    </lineage>
</organism>
<dbReference type="NCBIfam" id="NF046040">
    <property type="entry name" value="RelB_antitoxin"/>
    <property type="match status" value="1"/>
</dbReference>
<dbReference type="InterPro" id="IPR046257">
    <property type="entry name" value="DUF6290"/>
</dbReference>
<dbReference type="EMBL" id="VSSQ01000985">
    <property type="protein sequence ID" value="MPM03837.1"/>
    <property type="molecule type" value="Genomic_DNA"/>
</dbReference>
<sequence>MGLSVRLKQDELELIQRYAELKGLTISELVRQSILERIEDEFDLKLYEKAISEFHNNPVTYSLDEIEQELGLQ</sequence>
<gene>
    <name evidence="1" type="ORF">SDC9_50104</name>
</gene>
<name>A0A644WJS7_9ZZZZ</name>